<dbReference type="Proteomes" id="UP000813427">
    <property type="component" value="Unassembled WGS sequence"/>
</dbReference>
<accession>A0A8K0S2W1</accession>
<evidence type="ECO:0000313" key="2">
    <source>
        <dbReference type="EMBL" id="KAH7246616.1"/>
    </source>
</evidence>
<organism evidence="2 3">
    <name type="scientific">Fusarium tricinctum</name>
    <dbReference type="NCBI Taxonomy" id="61284"/>
    <lineage>
        <taxon>Eukaryota</taxon>
        <taxon>Fungi</taxon>
        <taxon>Dikarya</taxon>
        <taxon>Ascomycota</taxon>
        <taxon>Pezizomycotina</taxon>
        <taxon>Sordariomycetes</taxon>
        <taxon>Hypocreomycetidae</taxon>
        <taxon>Hypocreales</taxon>
        <taxon>Nectriaceae</taxon>
        <taxon>Fusarium</taxon>
        <taxon>Fusarium tricinctum species complex</taxon>
    </lineage>
</organism>
<feature type="region of interest" description="Disordered" evidence="1">
    <location>
        <begin position="76"/>
        <end position="151"/>
    </location>
</feature>
<reference evidence="2" key="1">
    <citation type="journal article" date="2021" name="Nat. Commun.">
        <title>Genetic determinants of endophytism in the Arabidopsis root mycobiome.</title>
        <authorList>
            <person name="Mesny F."/>
            <person name="Miyauchi S."/>
            <person name="Thiergart T."/>
            <person name="Pickel B."/>
            <person name="Atanasova L."/>
            <person name="Karlsson M."/>
            <person name="Huettel B."/>
            <person name="Barry K.W."/>
            <person name="Haridas S."/>
            <person name="Chen C."/>
            <person name="Bauer D."/>
            <person name="Andreopoulos W."/>
            <person name="Pangilinan J."/>
            <person name="LaButti K."/>
            <person name="Riley R."/>
            <person name="Lipzen A."/>
            <person name="Clum A."/>
            <person name="Drula E."/>
            <person name="Henrissat B."/>
            <person name="Kohler A."/>
            <person name="Grigoriev I.V."/>
            <person name="Martin F.M."/>
            <person name="Hacquard S."/>
        </authorList>
    </citation>
    <scope>NUCLEOTIDE SEQUENCE</scope>
    <source>
        <strain evidence="2">MPI-SDFR-AT-0068</strain>
    </source>
</reference>
<feature type="compositionally biased region" description="Gly residues" evidence="1">
    <location>
        <begin position="142"/>
        <end position="151"/>
    </location>
</feature>
<protein>
    <submittedName>
        <fullName evidence="2">Uncharacterized protein</fullName>
    </submittedName>
</protein>
<dbReference type="EMBL" id="JAGPXF010000004">
    <property type="protein sequence ID" value="KAH7246616.1"/>
    <property type="molecule type" value="Genomic_DNA"/>
</dbReference>
<proteinExistence type="predicted"/>
<sequence>MIKSVRCSAVESTVIIINTSTINTTHTQPPHNPLILGSCNLRPCFSFNLLCSSFPPSIMRYSYTLLAFAVTALSLPTNKPAGNSDWAPGKYEGKGTNLDGVKWAPGKSYKRNDDGSWRPDKYEGDCSDHDDGKWAPGKYEGKGTGFGDGKW</sequence>
<feature type="compositionally biased region" description="Basic and acidic residues" evidence="1">
    <location>
        <begin position="110"/>
        <end position="133"/>
    </location>
</feature>
<comment type="caution">
    <text evidence="2">The sequence shown here is derived from an EMBL/GenBank/DDBJ whole genome shotgun (WGS) entry which is preliminary data.</text>
</comment>
<dbReference type="OrthoDB" id="5380429at2759"/>
<name>A0A8K0S2W1_9HYPO</name>
<gene>
    <name evidence="2" type="ORF">BKA59DRAFT_201268</name>
</gene>
<evidence type="ECO:0000313" key="3">
    <source>
        <dbReference type="Proteomes" id="UP000813427"/>
    </source>
</evidence>
<keyword evidence="3" id="KW-1185">Reference proteome</keyword>
<dbReference type="AlphaFoldDB" id="A0A8K0S2W1"/>
<evidence type="ECO:0000256" key="1">
    <source>
        <dbReference type="SAM" id="MobiDB-lite"/>
    </source>
</evidence>